<dbReference type="Proteomes" id="UP000033393">
    <property type="component" value="Unassembled WGS sequence"/>
</dbReference>
<sequence length="96" mass="11009">MTMPPVPGHIWWHSALDAQNHLYPVRDEDDEPEDGIYEAACEKLVVKDKLVREEYGPYCHDCLLKLGRHQAARLEDHLNNYVSTYDDSKSAQDPAS</sequence>
<organism evidence="1 2">
    <name type="scientific">Lentzea aerocolonigenes</name>
    <name type="common">Lechevalieria aerocolonigenes</name>
    <name type="synonym">Saccharothrix aerocolonigenes</name>
    <dbReference type="NCBI Taxonomy" id="68170"/>
    <lineage>
        <taxon>Bacteria</taxon>
        <taxon>Bacillati</taxon>
        <taxon>Actinomycetota</taxon>
        <taxon>Actinomycetes</taxon>
        <taxon>Pseudonocardiales</taxon>
        <taxon>Pseudonocardiaceae</taxon>
        <taxon>Lentzea</taxon>
    </lineage>
</organism>
<evidence type="ECO:0000313" key="1">
    <source>
        <dbReference type="EMBL" id="KJK44428.1"/>
    </source>
</evidence>
<gene>
    <name evidence="1" type="ORF">UK23_29445</name>
</gene>
<dbReference type="OrthoDB" id="9891366at2"/>
<dbReference type="STRING" id="68170.GCA_000974445_05858"/>
<protein>
    <submittedName>
        <fullName evidence="1">Uncharacterized protein</fullName>
    </submittedName>
</protein>
<dbReference type="PATRIC" id="fig|68170.10.peg.7722"/>
<keyword evidence="2" id="KW-1185">Reference proteome</keyword>
<dbReference type="AlphaFoldDB" id="A0A0F0GSQ8"/>
<comment type="caution">
    <text evidence="1">The sequence shown here is derived from an EMBL/GenBank/DDBJ whole genome shotgun (WGS) entry which is preliminary data.</text>
</comment>
<accession>A0A0F0GSQ8</accession>
<dbReference type="RefSeq" id="WP_045314927.1">
    <property type="nucleotide sequence ID" value="NZ_JYJG01000247.1"/>
</dbReference>
<evidence type="ECO:0000313" key="2">
    <source>
        <dbReference type="Proteomes" id="UP000033393"/>
    </source>
</evidence>
<reference evidence="1 2" key="1">
    <citation type="submission" date="2015-02" db="EMBL/GenBank/DDBJ databases">
        <authorList>
            <person name="Ju K.-S."/>
            <person name="Doroghazi J.R."/>
            <person name="Metcalf W."/>
        </authorList>
    </citation>
    <scope>NUCLEOTIDE SEQUENCE [LARGE SCALE GENOMIC DNA]</scope>
    <source>
        <strain evidence="1 2">NRRL B-16140</strain>
    </source>
</reference>
<proteinExistence type="predicted"/>
<dbReference type="EMBL" id="JYJG01000247">
    <property type="protein sequence ID" value="KJK44428.1"/>
    <property type="molecule type" value="Genomic_DNA"/>
</dbReference>
<name>A0A0F0GSQ8_LENAE</name>